<dbReference type="AlphaFoldDB" id="A0A4Y2RCM5"/>
<dbReference type="SUPFAM" id="SSF50494">
    <property type="entry name" value="Trypsin-like serine proteases"/>
    <property type="match status" value="1"/>
</dbReference>
<keyword evidence="4" id="KW-1185">Reference proteome</keyword>
<evidence type="ECO:0000256" key="1">
    <source>
        <dbReference type="SAM" id="MobiDB-lite"/>
    </source>
</evidence>
<organism evidence="3 4">
    <name type="scientific">Araneus ventricosus</name>
    <name type="common">Orbweaver spider</name>
    <name type="synonym">Epeira ventricosa</name>
    <dbReference type="NCBI Taxonomy" id="182803"/>
    <lineage>
        <taxon>Eukaryota</taxon>
        <taxon>Metazoa</taxon>
        <taxon>Ecdysozoa</taxon>
        <taxon>Arthropoda</taxon>
        <taxon>Chelicerata</taxon>
        <taxon>Arachnida</taxon>
        <taxon>Araneae</taxon>
        <taxon>Araneomorphae</taxon>
        <taxon>Entelegynae</taxon>
        <taxon>Araneoidea</taxon>
        <taxon>Araneidae</taxon>
        <taxon>Araneus</taxon>
    </lineage>
</organism>
<dbReference type="InterPro" id="IPR009003">
    <property type="entry name" value="Peptidase_S1_PA"/>
</dbReference>
<evidence type="ECO:0000313" key="3">
    <source>
        <dbReference type="EMBL" id="GBN73421.1"/>
    </source>
</evidence>
<comment type="caution">
    <text evidence="3">The sequence shown here is derived from an EMBL/GenBank/DDBJ whole genome shotgun (WGS) entry which is preliminary data.</text>
</comment>
<gene>
    <name evidence="3" type="ORF">AVEN_127761_1</name>
</gene>
<dbReference type="InterPro" id="IPR043504">
    <property type="entry name" value="Peptidase_S1_PA_chymotrypsin"/>
</dbReference>
<reference evidence="3 4" key="1">
    <citation type="journal article" date="2019" name="Sci. Rep.">
        <title>Orb-weaving spider Araneus ventricosus genome elucidates the spidroin gene catalogue.</title>
        <authorList>
            <person name="Kono N."/>
            <person name="Nakamura H."/>
            <person name="Ohtoshi R."/>
            <person name="Moran D.A.P."/>
            <person name="Shinohara A."/>
            <person name="Yoshida Y."/>
            <person name="Fujiwara M."/>
            <person name="Mori M."/>
            <person name="Tomita M."/>
            <person name="Arakawa K."/>
        </authorList>
    </citation>
    <scope>NUCLEOTIDE SEQUENCE [LARGE SCALE GENOMIC DNA]</scope>
</reference>
<dbReference type="PANTHER" id="PTHR24260">
    <property type="match status" value="1"/>
</dbReference>
<dbReference type="PANTHER" id="PTHR24260:SF132">
    <property type="entry name" value="PEPTIDASE S1 DOMAIN-CONTAINING PROTEIN"/>
    <property type="match status" value="1"/>
</dbReference>
<feature type="region of interest" description="Disordered" evidence="1">
    <location>
        <begin position="104"/>
        <end position="135"/>
    </location>
</feature>
<dbReference type="GO" id="GO:0004252">
    <property type="term" value="F:serine-type endopeptidase activity"/>
    <property type="evidence" value="ECO:0007669"/>
    <property type="project" value="InterPro"/>
</dbReference>
<dbReference type="OrthoDB" id="10061449at2759"/>
<protein>
    <recommendedName>
        <fullName evidence="2">Peptidase S1 domain-containing protein</fullName>
    </recommendedName>
</protein>
<name>A0A4Y2RCM5_ARAVE</name>
<dbReference type="Proteomes" id="UP000499080">
    <property type="component" value="Unassembled WGS sequence"/>
</dbReference>
<dbReference type="InterPro" id="IPR001254">
    <property type="entry name" value="Trypsin_dom"/>
</dbReference>
<feature type="domain" description="Peptidase S1" evidence="2">
    <location>
        <begin position="9"/>
        <end position="97"/>
    </location>
</feature>
<proteinExistence type="predicted"/>
<evidence type="ECO:0000259" key="2">
    <source>
        <dbReference type="Pfam" id="PF00089"/>
    </source>
</evidence>
<accession>A0A4Y2RCM5</accession>
<dbReference type="GO" id="GO:0006508">
    <property type="term" value="P:proteolysis"/>
    <property type="evidence" value="ECO:0007669"/>
    <property type="project" value="InterPro"/>
</dbReference>
<dbReference type="InterPro" id="IPR051333">
    <property type="entry name" value="CLIP_Serine_Protease"/>
</dbReference>
<dbReference type="PROSITE" id="PS00135">
    <property type="entry name" value="TRYPSIN_SER"/>
    <property type="match status" value="1"/>
</dbReference>
<dbReference type="Gene3D" id="2.40.10.10">
    <property type="entry name" value="Trypsin-like serine proteases"/>
    <property type="match status" value="1"/>
</dbReference>
<dbReference type="EMBL" id="BGPR01016549">
    <property type="protein sequence ID" value="GBN73421.1"/>
    <property type="molecule type" value="Genomic_DNA"/>
</dbReference>
<sequence length="135" mass="15047">MVLFPHQGKQMLMEGKVQQITEKQCAYPTDEKRRIICAIGNETNQASCEGDSGSAIFAPYGDEYQFFALGVTSVGPADCTPQHPDTYTDIYPYRSWIKSVANKLPKSVSETEAENKKKKPRNDGGGKGRRNKKKN</sequence>
<dbReference type="InterPro" id="IPR033116">
    <property type="entry name" value="TRYPSIN_SER"/>
</dbReference>
<dbReference type="Pfam" id="PF00089">
    <property type="entry name" value="Trypsin"/>
    <property type="match status" value="1"/>
</dbReference>
<evidence type="ECO:0000313" key="4">
    <source>
        <dbReference type="Proteomes" id="UP000499080"/>
    </source>
</evidence>